<dbReference type="NCBIfam" id="TIGR00231">
    <property type="entry name" value="small_GTP"/>
    <property type="match status" value="1"/>
</dbReference>
<dbReference type="Pfam" id="PF22042">
    <property type="entry name" value="EF-G_D2"/>
    <property type="match status" value="1"/>
</dbReference>
<dbReference type="InterPro" id="IPR044145">
    <property type="entry name" value="IF2_II"/>
</dbReference>
<dbReference type="GO" id="GO:0005525">
    <property type="term" value="F:GTP binding"/>
    <property type="evidence" value="ECO:0007669"/>
    <property type="project" value="UniProtKB-KW"/>
</dbReference>
<dbReference type="InterPro" id="IPR027417">
    <property type="entry name" value="P-loop_NTPase"/>
</dbReference>
<keyword evidence="9" id="KW-0934">Plastid</keyword>
<dbReference type="InterPro" id="IPR005225">
    <property type="entry name" value="Small_GTP-bd"/>
</dbReference>
<dbReference type="InterPro" id="IPR053905">
    <property type="entry name" value="EF-G-like_DII"/>
</dbReference>
<evidence type="ECO:0000256" key="5">
    <source>
        <dbReference type="ARBA" id="ARBA00023134"/>
    </source>
</evidence>
<evidence type="ECO:0000256" key="6">
    <source>
        <dbReference type="ARBA" id="ARBA00025162"/>
    </source>
</evidence>
<dbReference type="Pfam" id="PF00009">
    <property type="entry name" value="GTP_EFTU"/>
    <property type="match status" value="1"/>
</dbReference>
<dbReference type="FunFam" id="3.40.50.10050:FF:000001">
    <property type="entry name" value="Translation initiation factor IF-2"/>
    <property type="match status" value="1"/>
</dbReference>
<keyword evidence="9" id="KW-0150">Chloroplast</keyword>
<gene>
    <name evidence="9" type="primary">infB</name>
</gene>
<keyword evidence="4" id="KW-0648">Protein biosynthesis</keyword>
<dbReference type="PROSITE" id="PS51722">
    <property type="entry name" value="G_TR_2"/>
    <property type="match status" value="1"/>
</dbReference>
<evidence type="ECO:0000256" key="2">
    <source>
        <dbReference type="ARBA" id="ARBA00022540"/>
    </source>
</evidence>
<reference evidence="9" key="1">
    <citation type="journal article" date="2017" name="J. Phycol.">
        <title>Analysis of chloroplast genomes and a supermatrix inform reclassification of the Rhodomelaceae (Rhodophyta).</title>
        <authorList>
            <person name="Diaz-Tapia P."/>
            <person name="Maggs C.A."/>
            <person name="West J.A."/>
            <person name="Verbruggen H."/>
        </authorList>
    </citation>
    <scope>NUCLEOTIDE SEQUENCE</scope>
    <source>
        <strain evidence="9">PD1676</strain>
    </source>
</reference>
<dbReference type="GO" id="GO:0003743">
    <property type="term" value="F:translation initiation factor activity"/>
    <property type="evidence" value="ECO:0007669"/>
    <property type="project" value="UniProtKB-KW"/>
</dbReference>
<dbReference type="GO" id="GO:0003924">
    <property type="term" value="F:GTPase activity"/>
    <property type="evidence" value="ECO:0007669"/>
    <property type="project" value="InterPro"/>
</dbReference>
<organism evidence="9">
    <name type="scientific">Taenioma perpusillum</name>
    <dbReference type="NCBI Taxonomy" id="210852"/>
    <lineage>
        <taxon>Eukaryota</taxon>
        <taxon>Rhodophyta</taxon>
        <taxon>Florideophyceae</taxon>
        <taxon>Rhodymeniophycidae</taxon>
        <taxon>Ceramiales</taxon>
        <taxon>Delesseriaceae</taxon>
        <taxon>Taenioma</taxon>
    </lineage>
</organism>
<dbReference type="GeneID" id="33361750"/>
<dbReference type="CDD" id="cd01887">
    <property type="entry name" value="IF2_eIF5B"/>
    <property type="match status" value="1"/>
</dbReference>
<dbReference type="AlphaFoldDB" id="A0A1Z1MRC1"/>
<dbReference type="FunFam" id="3.40.50.300:FF:000019">
    <property type="entry name" value="Translation initiation factor IF-2"/>
    <property type="match status" value="1"/>
</dbReference>
<dbReference type="PANTHER" id="PTHR43381">
    <property type="entry name" value="TRANSLATION INITIATION FACTOR IF-2-RELATED"/>
    <property type="match status" value="1"/>
</dbReference>
<keyword evidence="5" id="KW-0342">GTP-binding</keyword>
<dbReference type="SUPFAM" id="SSF52156">
    <property type="entry name" value="Initiation factor IF2/eIF5b, domain 3"/>
    <property type="match status" value="1"/>
</dbReference>
<proteinExistence type="inferred from homology"/>
<dbReference type="PRINTS" id="PR00315">
    <property type="entry name" value="ELONGATNFCT"/>
</dbReference>
<dbReference type="InterPro" id="IPR015760">
    <property type="entry name" value="TIF_IF2"/>
</dbReference>
<dbReference type="RefSeq" id="YP_009399109.1">
    <property type="nucleotide sequence ID" value="NC_035295.1"/>
</dbReference>
<dbReference type="InterPro" id="IPR009000">
    <property type="entry name" value="Transl_B-barrel_sf"/>
</dbReference>
<dbReference type="CDD" id="cd03692">
    <property type="entry name" value="mtIF2_IVc"/>
    <property type="match status" value="1"/>
</dbReference>
<dbReference type="InterPro" id="IPR036925">
    <property type="entry name" value="TIF_IF2_dom3_sf"/>
</dbReference>
<dbReference type="SUPFAM" id="SSF50447">
    <property type="entry name" value="Translation proteins"/>
    <property type="match status" value="2"/>
</dbReference>
<dbReference type="EMBL" id="MF101452">
    <property type="protein sequence ID" value="ARW68506.1"/>
    <property type="molecule type" value="Genomic_DNA"/>
</dbReference>
<comment type="similarity">
    <text evidence="1">Belongs to the TRAFAC class translation factor GTPase superfamily. Classic translation factor GTPase family. IF-2 subfamily.</text>
</comment>
<dbReference type="NCBIfam" id="TIGR00487">
    <property type="entry name" value="IF-2"/>
    <property type="match status" value="1"/>
</dbReference>
<keyword evidence="3" id="KW-0547">Nucleotide-binding</keyword>
<evidence type="ECO:0000256" key="3">
    <source>
        <dbReference type="ARBA" id="ARBA00022741"/>
    </source>
</evidence>
<dbReference type="Gene3D" id="3.40.50.10050">
    <property type="entry name" value="Translation initiation factor IF- 2, domain 3"/>
    <property type="match status" value="1"/>
</dbReference>
<evidence type="ECO:0000259" key="8">
    <source>
        <dbReference type="PROSITE" id="PS51722"/>
    </source>
</evidence>
<dbReference type="GO" id="GO:0005829">
    <property type="term" value="C:cytosol"/>
    <property type="evidence" value="ECO:0007669"/>
    <property type="project" value="TreeGrafter"/>
</dbReference>
<dbReference type="CDD" id="cd03702">
    <property type="entry name" value="IF2_mtIF2_II"/>
    <property type="match status" value="1"/>
</dbReference>
<evidence type="ECO:0000313" key="9">
    <source>
        <dbReference type="EMBL" id="ARW68506.1"/>
    </source>
</evidence>
<dbReference type="Gene3D" id="3.40.50.300">
    <property type="entry name" value="P-loop containing nucleotide triphosphate hydrolases"/>
    <property type="match status" value="1"/>
</dbReference>
<evidence type="ECO:0000256" key="7">
    <source>
        <dbReference type="ARBA" id="ARBA00044105"/>
    </source>
</evidence>
<accession>A0A1Z1MRC1</accession>
<dbReference type="PANTHER" id="PTHR43381:SF5">
    <property type="entry name" value="TR-TYPE G DOMAIN-CONTAINING PROTEIN"/>
    <property type="match status" value="1"/>
</dbReference>
<dbReference type="InterPro" id="IPR006847">
    <property type="entry name" value="IF2_N"/>
</dbReference>
<name>A0A1Z1MRC1_9FLOR</name>
<feature type="domain" description="Tr-type G" evidence="8">
    <location>
        <begin position="226"/>
        <end position="397"/>
    </location>
</feature>
<evidence type="ECO:0000256" key="4">
    <source>
        <dbReference type="ARBA" id="ARBA00022917"/>
    </source>
</evidence>
<dbReference type="InterPro" id="IPR000178">
    <property type="entry name" value="TF_IF2_bacterial-like"/>
</dbReference>
<dbReference type="Gene3D" id="2.40.30.10">
    <property type="entry name" value="Translation factors"/>
    <property type="match status" value="2"/>
</dbReference>
<evidence type="ECO:0000256" key="1">
    <source>
        <dbReference type="ARBA" id="ARBA00007733"/>
    </source>
</evidence>
<keyword evidence="2 9" id="KW-0396">Initiation factor</keyword>
<dbReference type="FunFam" id="2.40.30.10:FF:000008">
    <property type="entry name" value="Translation initiation factor IF-2"/>
    <property type="match status" value="1"/>
</dbReference>
<dbReference type="Pfam" id="PF11987">
    <property type="entry name" value="IF-2"/>
    <property type="match status" value="1"/>
</dbReference>
<protein>
    <recommendedName>
        <fullName evidence="7">Translation initiation factor IF-2, chloroplastic</fullName>
    </recommendedName>
</protein>
<comment type="function">
    <text evidence="6">One of the essential components for the initiation of protein synthesis. Protects formylmethionyl-tRNA from spontaneous hydrolysis and promotes its binding to the 30S ribosomal subunits. Also involved in the hydrolysis of GTP during the formation of the 70S ribosomal complex.</text>
</comment>
<dbReference type="Pfam" id="PF04760">
    <property type="entry name" value="IF2_N"/>
    <property type="match status" value="1"/>
</dbReference>
<geneLocation type="chloroplast" evidence="9"/>
<sequence length="725" mass="81873">MNMVNTNSFEKILQLKLPKLLHSIIKKNNRSDNLIDDSKSFINSVKMSALKTSLPNTLSRFEKKYKTNSVSHDNSDLKKNKNRLNKKNKRSIIDSSDFLIEDGSSMYKQQFKSIKGSKNKKKEKKKLSYLNSNINNSNIKDDNTIIIKESLTVKNLSNNLDIPEAEIIKYLFLKGISVTINDTLDISIIKEIAQMYNVNIAEDVKEVTKPKKYQLNHVPNQNSSIKRSPIVTIFGHVDHGKTTLLDSILKTNIVDKEYGGITQSINSYEIEHSYNSKSYKFIIIDTPGHEAFTSIRLRGAKITDIALLVVAADDGLKPQTVEAIKYILEMQLLYIVVINKIDKKDTNSSKVIEELAQYNIISDQWGGDVPIVEVSALKRYNIDILLSKLCLLSDSYNWTASKNISATGTILESYISKTKGVVANLIVQNGTLKIGDIIVAGSVYGKVKSLIKNNNNLKFVDPSSSVSVLAFSNMPESGCNFCVVYHEKEAKDLINRVGNLKNSIFQQITQFSNKRILSRQFSNLKQLNIIINTDTQSSLEALISSLMKIPQQKVHLNIVKAALGSISNIDIDLALSTNALILVFNAHIPNSIFNLIKQNNLDVKKFLIIYDLLNYVNQIMLDLVDPEYEKIFIGSAIVQTVFYINKGSVAGCFVNQGKLKKMSYIYIYNKNKLVYEGQLVSLKRLKDNVDEVFAETECGIMCNYNKWEEEDRIEAYDLVLKEKTL</sequence>
<dbReference type="InterPro" id="IPR023115">
    <property type="entry name" value="TIF_IF2_dom3"/>
</dbReference>
<dbReference type="SUPFAM" id="SSF52540">
    <property type="entry name" value="P-loop containing nucleoside triphosphate hydrolases"/>
    <property type="match status" value="1"/>
</dbReference>
<dbReference type="InterPro" id="IPR000795">
    <property type="entry name" value="T_Tr_GTP-bd_dom"/>
</dbReference>